<evidence type="ECO:0000256" key="2">
    <source>
        <dbReference type="SAM" id="SignalP"/>
    </source>
</evidence>
<accession>A0A936NC06</accession>
<protein>
    <submittedName>
        <fullName evidence="3">ScyD/ScyE family protein</fullName>
    </submittedName>
</protein>
<proteinExistence type="predicted"/>
<dbReference type="InterPro" id="IPR011042">
    <property type="entry name" value="6-blade_b-propeller_TolB-like"/>
</dbReference>
<dbReference type="SUPFAM" id="SSF63825">
    <property type="entry name" value="YWTD domain"/>
    <property type="match status" value="1"/>
</dbReference>
<evidence type="ECO:0000313" key="3">
    <source>
        <dbReference type="EMBL" id="MBK9297527.1"/>
    </source>
</evidence>
<feature type="signal peptide" evidence="2">
    <location>
        <begin position="1"/>
        <end position="25"/>
    </location>
</feature>
<name>A0A936NC06_9ACTN</name>
<dbReference type="Proteomes" id="UP000727993">
    <property type="component" value="Unassembled WGS sequence"/>
</dbReference>
<feature type="compositionally biased region" description="Acidic residues" evidence="1">
    <location>
        <begin position="148"/>
        <end position="157"/>
    </location>
</feature>
<dbReference type="NCBIfam" id="NF033206">
    <property type="entry name" value="ScyE_fam"/>
    <property type="match status" value="1"/>
</dbReference>
<keyword evidence="2" id="KW-0732">Signal</keyword>
<evidence type="ECO:0000313" key="4">
    <source>
        <dbReference type="Proteomes" id="UP000727993"/>
    </source>
</evidence>
<dbReference type="Gene3D" id="2.120.10.30">
    <property type="entry name" value="TolB, C-terminal domain"/>
    <property type="match status" value="1"/>
</dbReference>
<dbReference type="AlphaFoldDB" id="A0A936NC06"/>
<evidence type="ECO:0000256" key="1">
    <source>
        <dbReference type="SAM" id="MobiDB-lite"/>
    </source>
</evidence>
<comment type="caution">
    <text evidence="3">The sequence shown here is derived from an EMBL/GenBank/DDBJ whole genome shotgun (WGS) entry which is preliminary data.</text>
</comment>
<feature type="chain" id="PRO_5038049073" evidence="2">
    <location>
        <begin position="26"/>
        <end position="369"/>
    </location>
</feature>
<gene>
    <name evidence="3" type="ORF">IPN02_11985</name>
</gene>
<dbReference type="EMBL" id="JADJZA010000007">
    <property type="protein sequence ID" value="MBK9297527.1"/>
    <property type="molecule type" value="Genomic_DNA"/>
</dbReference>
<organism evidence="3 4">
    <name type="scientific">Candidatus Neomicrothrix subdominans</name>
    <dbReference type="NCBI Taxonomy" id="2954438"/>
    <lineage>
        <taxon>Bacteria</taxon>
        <taxon>Bacillati</taxon>
        <taxon>Actinomycetota</taxon>
        <taxon>Acidimicrobiia</taxon>
        <taxon>Acidimicrobiales</taxon>
        <taxon>Microthrixaceae</taxon>
        <taxon>Candidatus Neomicrothrix</taxon>
    </lineage>
</organism>
<reference evidence="3 4" key="1">
    <citation type="submission" date="2020-10" db="EMBL/GenBank/DDBJ databases">
        <title>Connecting structure to function with the recovery of over 1000 high-quality activated sludge metagenome-assembled genomes encoding full-length rRNA genes using long-read sequencing.</title>
        <authorList>
            <person name="Singleton C.M."/>
            <person name="Petriglieri F."/>
            <person name="Kristensen J.M."/>
            <person name="Kirkegaard R.H."/>
            <person name="Michaelsen T.Y."/>
            <person name="Andersen M.H."/>
            <person name="Karst S.M."/>
            <person name="Dueholm M.S."/>
            <person name="Nielsen P.H."/>
            <person name="Albertsen M."/>
        </authorList>
    </citation>
    <scope>NUCLEOTIDE SEQUENCE [LARGE SCALE GENOMIC DNA]</scope>
    <source>
        <strain evidence="3">Lyne_18-Q3-R50-59_MAXAC.006</strain>
    </source>
</reference>
<feature type="region of interest" description="Disordered" evidence="1">
    <location>
        <begin position="141"/>
        <end position="160"/>
    </location>
</feature>
<sequence>MNSVFPWRRLLRFGAVGFAALVLFACSTPAPPPGGGGQGSSATVLLDGLSSPKGLDSFFGQPIVAQGAFGPPGPVLSHSRSLWHQPKTIELSDPIGLIDVAAANDGSLWGLGSDAQDGSPRMLYRKGAFDRTFLPVADITAYQQGDPDPSDLEDDPTESNPYGVAALSNGDALVADAANNDLLRITRSGQISTVARFDTEEISTDHLGDPSLPPALPTEAVPTSIAVVGRWAFVGELKGFPFRPGSSRVWKIDIRSNGAVCSANPANATSGCSSAMTGFTAIQDLDINPWTGETYVYQLAAGGVGAFEEGFDTGNFPPAVLEKVSRGGVRTELVPGQLSQPGGVDVGPFGTVHVTDGVFGNGRLLRISG</sequence>
<dbReference type="InterPro" id="IPR048031">
    <property type="entry name" value="ScyD/ScyE-like"/>
</dbReference>